<reference evidence="4" key="1">
    <citation type="journal article" date="2019" name="Int. J. Syst. Evol. Microbiol.">
        <title>The Global Catalogue of Microorganisms (GCM) 10K type strain sequencing project: providing services to taxonomists for standard genome sequencing and annotation.</title>
        <authorList>
            <consortium name="The Broad Institute Genomics Platform"/>
            <consortium name="The Broad Institute Genome Sequencing Center for Infectious Disease"/>
            <person name="Wu L."/>
            <person name="Ma J."/>
        </authorList>
    </citation>
    <scope>NUCLEOTIDE SEQUENCE [LARGE SCALE GENOMIC DNA]</scope>
    <source>
        <strain evidence="4">JCM 15614</strain>
    </source>
</reference>
<dbReference type="EMBL" id="BAAAVV010000002">
    <property type="protein sequence ID" value="GAA3160435.1"/>
    <property type="molecule type" value="Genomic_DNA"/>
</dbReference>
<accession>A0ABP6NX18</accession>
<sequence>MALVYDGSTTRGGLPVALSSVAALAVVAAGLVLTLAGDDGAGAHPAHRRHPRAGARPPVTGG</sequence>
<keyword evidence="4" id="KW-1185">Reference proteome</keyword>
<name>A0ABP6NX18_9ACTN</name>
<proteinExistence type="predicted"/>
<keyword evidence="2" id="KW-0812">Transmembrane</keyword>
<evidence type="ECO:0000313" key="3">
    <source>
        <dbReference type="EMBL" id="GAA3160435.1"/>
    </source>
</evidence>
<protein>
    <submittedName>
        <fullName evidence="3">Uncharacterized protein</fullName>
    </submittedName>
</protein>
<gene>
    <name evidence="3" type="ORF">GCM10010531_09930</name>
</gene>
<evidence type="ECO:0000256" key="2">
    <source>
        <dbReference type="SAM" id="Phobius"/>
    </source>
</evidence>
<keyword evidence="2" id="KW-1133">Transmembrane helix</keyword>
<dbReference type="RefSeq" id="WP_344687499.1">
    <property type="nucleotide sequence ID" value="NZ_BAAAVV010000002.1"/>
</dbReference>
<evidence type="ECO:0000313" key="4">
    <source>
        <dbReference type="Proteomes" id="UP001499924"/>
    </source>
</evidence>
<feature type="region of interest" description="Disordered" evidence="1">
    <location>
        <begin position="39"/>
        <end position="62"/>
    </location>
</feature>
<organism evidence="3 4">
    <name type="scientific">Blastococcus jejuensis</name>
    <dbReference type="NCBI Taxonomy" id="351224"/>
    <lineage>
        <taxon>Bacteria</taxon>
        <taxon>Bacillati</taxon>
        <taxon>Actinomycetota</taxon>
        <taxon>Actinomycetes</taxon>
        <taxon>Geodermatophilales</taxon>
        <taxon>Geodermatophilaceae</taxon>
        <taxon>Blastococcus</taxon>
    </lineage>
</organism>
<keyword evidence="2" id="KW-0472">Membrane</keyword>
<dbReference type="Proteomes" id="UP001499924">
    <property type="component" value="Unassembled WGS sequence"/>
</dbReference>
<evidence type="ECO:0000256" key="1">
    <source>
        <dbReference type="SAM" id="MobiDB-lite"/>
    </source>
</evidence>
<comment type="caution">
    <text evidence="3">The sequence shown here is derived from an EMBL/GenBank/DDBJ whole genome shotgun (WGS) entry which is preliminary data.</text>
</comment>
<feature type="transmembrane region" description="Helical" evidence="2">
    <location>
        <begin position="12"/>
        <end position="36"/>
    </location>
</feature>